<protein>
    <submittedName>
        <fullName evidence="2">Transposase</fullName>
    </submittedName>
</protein>
<dbReference type="WBParaSite" id="Smp_319750.1">
    <property type="protein sequence ID" value="Smp_319750.1"/>
    <property type="gene ID" value="Smp_319750"/>
</dbReference>
<proteinExistence type="predicted"/>
<reference evidence="1" key="1">
    <citation type="journal article" date="2012" name="PLoS Negl. Trop. Dis.">
        <title>A systematically improved high quality genome and transcriptome of the human blood fluke Schistosoma mansoni.</title>
        <authorList>
            <person name="Protasio A.V."/>
            <person name="Tsai I.J."/>
            <person name="Babbage A."/>
            <person name="Nichol S."/>
            <person name="Hunt M."/>
            <person name="Aslett M.A."/>
            <person name="De Silva N."/>
            <person name="Velarde G.S."/>
            <person name="Anderson T.J."/>
            <person name="Clark R.C."/>
            <person name="Davidson C."/>
            <person name="Dillon G.P."/>
            <person name="Holroyd N.E."/>
            <person name="LoVerde P.T."/>
            <person name="Lloyd C."/>
            <person name="McQuillan J."/>
            <person name="Oliveira G."/>
            <person name="Otto T.D."/>
            <person name="Parker-Manuel S.J."/>
            <person name="Quail M.A."/>
            <person name="Wilson R.A."/>
            <person name="Zerlotini A."/>
            <person name="Dunne D.W."/>
            <person name="Berriman M."/>
        </authorList>
    </citation>
    <scope>NUCLEOTIDE SEQUENCE [LARGE SCALE GENOMIC DNA]</scope>
    <source>
        <strain evidence="1">Puerto Rican</strain>
    </source>
</reference>
<keyword evidence="1" id="KW-1185">Reference proteome</keyword>
<reference evidence="2" key="2">
    <citation type="submission" date="2019-11" db="UniProtKB">
        <authorList>
            <consortium name="WormBaseParasite"/>
        </authorList>
    </citation>
    <scope>IDENTIFICATION</scope>
    <source>
        <strain evidence="2">Puerto Rican</strain>
    </source>
</reference>
<dbReference type="AlphaFoldDB" id="A0A5K4F4U6"/>
<evidence type="ECO:0000313" key="1">
    <source>
        <dbReference type="Proteomes" id="UP000008854"/>
    </source>
</evidence>
<evidence type="ECO:0000313" key="2">
    <source>
        <dbReference type="WBParaSite" id="Smp_319750.1"/>
    </source>
</evidence>
<dbReference type="Proteomes" id="UP000008854">
    <property type="component" value="Unassembled WGS sequence"/>
</dbReference>
<organism evidence="1 2">
    <name type="scientific">Schistosoma mansoni</name>
    <name type="common">Blood fluke</name>
    <dbReference type="NCBI Taxonomy" id="6183"/>
    <lineage>
        <taxon>Eukaryota</taxon>
        <taxon>Metazoa</taxon>
        <taxon>Spiralia</taxon>
        <taxon>Lophotrochozoa</taxon>
        <taxon>Platyhelminthes</taxon>
        <taxon>Trematoda</taxon>
        <taxon>Digenea</taxon>
        <taxon>Strigeidida</taxon>
        <taxon>Schistosomatoidea</taxon>
        <taxon>Schistosomatidae</taxon>
        <taxon>Schistosoma</taxon>
    </lineage>
</organism>
<sequence length="77" mass="9019">MKGNDIKSYPLSSMCSDFVTDRLRYVMNREYVQSLHCEDDFHYKLTSAIKSLKNGKHWITCSFNSGTLQQFRMELSS</sequence>
<dbReference type="InParanoid" id="A0A5K4F4U6"/>
<name>A0A5K4F4U6_SCHMA</name>
<accession>A0A5K4F4U6</accession>